<organism evidence="2 3">
    <name type="scientific">Nothophoma quercina</name>
    <dbReference type="NCBI Taxonomy" id="749835"/>
    <lineage>
        <taxon>Eukaryota</taxon>
        <taxon>Fungi</taxon>
        <taxon>Dikarya</taxon>
        <taxon>Ascomycota</taxon>
        <taxon>Pezizomycotina</taxon>
        <taxon>Dothideomycetes</taxon>
        <taxon>Pleosporomycetidae</taxon>
        <taxon>Pleosporales</taxon>
        <taxon>Pleosporineae</taxon>
        <taxon>Didymellaceae</taxon>
        <taxon>Nothophoma</taxon>
    </lineage>
</organism>
<keyword evidence="3" id="KW-1185">Reference proteome</keyword>
<comment type="caution">
    <text evidence="2">The sequence shown here is derived from an EMBL/GenBank/DDBJ whole genome shotgun (WGS) entry which is preliminary data.</text>
</comment>
<sequence length="218" mass="24172">MCLTTTINFIYHVHSRHSFPFTHFKMKANFLALGLFGLAGASAILPRDYPTENGHDVKTPAYHAKPAKTYQAGPPAKTYSAKKPKQNSYPTYSDDLPASEDDYEDGYDYKNTKGGTSTWKPKSKSPEFFNLRVDEKCDVLADGTLEAAADCPFSGYAIRLEGGIFIATPYNKWWDPKLPTFFVDDDTQLYTVSVVFSTVTSSVLTRFAGQQGPSPGLH</sequence>
<reference evidence="2 3" key="1">
    <citation type="submission" date="2024-02" db="EMBL/GenBank/DDBJ databases">
        <title>De novo assembly and annotation of 12 fungi associated with fruit tree decline syndrome in Ontario, Canada.</title>
        <authorList>
            <person name="Sulman M."/>
            <person name="Ellouze W."/>
            <person name="Ilyukhin E."/>
        </authorList>
    </citation>
    <scope>NUCLEOTIDE SEQUENCE [LARGE SCALE GENOMIC DNA]</scope>
    <source>
        <strain evidence="2 3">M97-236</strain>
    </source>
</reference>
<evidence type="ECO:0000313" key="2">
    <source>
        <dbReference type="EMBL" id="KAL1601322.1"/>
    </source>
</evidence>
<accession>A0ABR3RAF1</accession>
<evidence type="ECO:0000313" key="3">
    <source>
        <dbReference type="Proteomes" id="UP001521222"/>
    </source>
</evidence>
<name>A0ABR3RAF1_9PLEO</name>
<dbReference type="Proteomes" id="UP001521222">
    <property type="component" value="Unassembled WGS sequence"/>
</dbReference>
<evidence type="ECO:0008006" key="4">
    <source>
        <dbReference type="Google" id="ProtNLM"/>
    </source>
</evidence>
<evidence type="ECO:0000256" key="1">
    <source>
        <dbReference type="SAM" id="MobiDB-lite"/>
    </source>
</evidence>
<protein>
    <recommendedName>
        <fullName evidence="4">Rieske domain-containing protein</fullName>
    </recommendedName>
</protein>
<dbReference type="EMBL" id="JAKIXB020000016">
    <property type="protein sequence ID" value="KAL1601322.1"/>
    <property type="molecule type" value="Genomic_DNA"/>
</dbReference>
<gene>
    <name evidence="2" type="ORF">SLS59_005476</name>
</gene>
<proteinExistence type="predicted"/>
<feature type="region of interest" description="Disordered" evidence="1">
    <location>
        <begin position="55"/>
        <end position="99"/>
    </location>
</feature>